<protein>
    <recommendedName>
        <fullName evidence="3">DUF4218 domain-containing protein</fullName>
    </recommendedName>
</protein>
<accession>A0A151JBA3</accession>
<dbReference type="STRING" id="471704.A0A151JBA3"/>
<evidence type="ECO:0008006" key="3">
    <source>
        <dbReference type="Google" id="ProtNLM"/>
    </source>
</evidence>
<dbReference type="EMBL" id="KQ979195">
    <property type="protein sequence ID" value="KYN22279.1"/>
    <property type="molecule type" value="Genomic_DNA"/>
</dbReference>
<proteinExistence type="predicted"/>
<name>A0A151JBA3_9HYME</name>
<gene>
    <name evidence="1" type="ORF">ALC57_05315</name>
</gene>
<dbReference type="PANTHER" id="PTHR33053">
    <property type="entry name" value="PROTEIN, PUTATIVE-RELATED"/>
    <property type="match status" value="1"/>
</dbReference>
<dbReference type="Proteomes" id="UP000078492">
    <property type="component" value="Unassembled WGS sequence"/>
</dbReference>
<dbReference type="AlphaFoldDB" id="A0A151JBA3"/>
<keyword evidence="2" id="KW-1185">Reference proteome</keyword>
<evidence type="ECO:0000313" key="2">
    <source>
        <dbReference type="Proteomes" id="UP000078492"/>
    </source>
</evidence>
<evidence type="ECO:0000313" key="1">
    <source>
        <dbReference type="EMBL" id="KYN22279.1"/>
    </source>
</evidence>
<organism evidence="1 2">
    <name type="scientific">Trachymyrmex cornetzi</name>
    <dbReference type="NCBI Taxonomy" id="471704"/>
    <lineage>
        <taxon>Eukaryota</taxon>
        <taxon>Metazoa</taxon>
        <taxon>Ecdysozoa</taxon>
        <taxon>Arthropoda</taxon>
        <taxon>Hexapoda</taxon>
        <taxon>Insecta</taxon>
        <taxon>Pterygota</taxon>
        <taxon>Neoptera</taxon>
        <taxon>Endopterygota</taxon>
        <taxon>Hymenoptera</taxon>
        <taxon>Apocrita</taxon>
        <taxon>Aculeata</taxon>
        <taxon>Formicoidea</taxon>
        <taxon>Formicidae</taxon>
        <taxon>Myrmicinae</taxon>
        <taxon>Trachymyrmex</taxon>
    </lineage>
</organism>
<dbReference type="PANTHER" id="PTHR33053:SF26">
    <property type="entry name" value="TRANSPOSASE DOMAIN-CONTAINING PROTEIN"/>
    <property type="match status" value="1"/>
</dbReference>
<sequence>MEQTERNLVKQATQLNTRKEFLAREQRCNDFIESLEGQSSIKRPRLPIGVRQSLTARIARLESLKDSVRGRFMQVGTGHSAGLRWREIDTAFESRILTDAVINSGHIEPREFLEDAREIMLEHVQIVTQRQIHNTFRTDETFKNRSQPEHHTGDSILEKLPIEMVSQIPLDYMHLVCLGVTKRLLQIWQSGSKNFRLSKECVNFVSRYLMVIKPYIPLEFARKPRVIQDIDRWKATELRQFLLYTGIVVMKSILSPICYDHFLCLSVAIRILIDPQLCVTSNDYANLLLLYFVSNYGNIYGEEYLSYNVHNLIHLTKDVDNFGSLDNFSCFKYENYMQKIKKKLHQSGKPLEELANRIFEEFKLAIQPCHMKKYPIVIYRKNNEISYLHK</sequence>
<reference evidence="1 2" key="1">
    <citation type="submission" date="2015-09" db="EMBL/GenBank/DDBJ databases">
        <title>Trachymyrmex cornetzi WGS genome.</title>
        <authorList>
            <person name="Nygaard S."/>
            <person name="Hu H."/>
            <person name="Boomsma J."/>
            <person name="Zhang G."/>
        </authorList>
    </citation>
    <scope>NUCLEOTIDE SEQUENCE [LARGE SCALE GENOMIC DNA]</scope>
    <source>
        <strain evidence="1">Tcor2-1</strain>
        <tissue evidence="1">Whole body</tissue>
    </source>
</reference>